<protein>
    <submittedName>
        <fullName evidence="3">Oxidative stress-induced growth inhibitor 1-like</fullName>
    </submittedName>
</protein>
<dbReference type="STRING" id="121845.A0A3Q0J9V6"/>
<dbReference type="AlphaFoldDB" id="A0A3Q0J9V6"/>
<evidence type="ECO:0000313" key="2">
    <source>
        <dbReference type="Proteomes" id="UP000079169"/>
    </source>
</evidence>
<dbReference type="KEGG" id="dci:103517566"/>
<dbReference type="InterPro" id="IPR036188">
    <property type="entry name" value="FAD/NAD-bd_sf"/>
</dbReference>
<evidence type="ECO:0000259" key="1">
    <source>
        <dbReference type="Pfam" id="PF07992"/>
    </source>
</evidence>
<dbReference type="RefSeq" id="XP_026685216.1">
    <property type="nucleotide sequence ID" value="XM_026829415.1"/>
</dbReference>
<feature type="domain" description="FAD/NAD(P)-binding" evidence="1">
    <location>
        <begin position="8"/>
        <end position="103"/>
    </location>
</feature>
<dbReference type="PANTHER" id="PTHR15192">
    <property type="entry name" value="PROTEIN CBG05349"/>
    <property type="match status" value="1"/>
</dbReference>
<gene>
    <name evidence="3" type="primary">LOC103517566</name>
</gene>
<dbReference type="InterPro" id="IPR023753">
    <property type="entry name" value="FAD/NAD-binding_dom"/>
</dbReference>
<sequence length="260" mass="28959">MWEVFGYDNEQNKSFTYKCHRVVLATGTSDSPNVVNVPGEFSHMGKVFHCLTGFEKAIEDLVNKNADFVDDVRAVDPVLIIGSGFSAFDAAICARNYKIPIIHQIRKNAISVERLLNRVYYPEYFELKELNELQQSLYKQCLEYTLSEIYMVWGKLYVKLVSPEQEVVTHQVSLVAILTGSKADLSYLPLSYQNGKALAVDPTKEIDSKNNSIHINPSSHEVLKAAQGLYALGPLVGDNFVRCTLGGAIAVTSHIAKSTH</sequence>
<dbReference type="Gene3D" id="3.50.50.60">
    <property type="entry name" value="FAD/NAD(P)-binding domain"/>
    <property type="match status" value="1"/>
</dbReference>
<dbReference type="SUPFAM" id="SSF51905">
    <property type="entry name" value="FAD/NAD(P)-binding domain"/>
    <property type="match status" value="1"/>
</dbReference>
<dbReference type="PaxDb" id="121845-A0A3Q0J9V6"/>
<dbReference type="GeneID" id="103517566"/>
<dbReference type="Proteomes" id="UP000079169">
    <property type="component" value="Unplaced"/>
</dbReference>
<dbReference type="PANTHER" id="PTHR15192:SF8">
    <property type="entry name" value="FAD_NAD(P)-BINDING DOMAIN-CONTAINING PROTEIN"/>
    <property type="match status" value="1"/>
</dbReference>
<keyword evidence="2" id="KW-1185">Reference proteome</keyword>
<reference evidence="3" key="1">
    <citation type="submission" date="2025-08" db="UniProtKB">
        <authorList>
            <consortium name="RefSeq"/>
        </authorList>
    </citation>
    <scope>IDENTIFICATION</scope>
</reference>
<accession>A0A3Q0J9V6</accession>
<name>A0A3Q0J9V6_DIACI</name>
<proteinExistence type="predicted"/>
<organism evidence="2 3">
    <name type="scientific">Diaphorina citri</name>
    <name type="common">Asian citrus psyllid</name>
    <dbReference type="NCBI Taxonomy" id="121845"/>
    <lineage>
        <taxon>Eukaryota</taxon>
        <taxon>Metazoa</taxon>
        <taxon>Ecdysozoa</taxon>
        <taxon>Arthropoda</taxon>
        <taxon>Hexapoda</taxon>
        <taxon>Insecta</taxon>
        <taxon>Pterygota</taxon>
        <taxon>Neoptera</taxon>
        <taxon>Paraneoptera</taxon>
        <taxon>Hemiptera</taxon>
        <taxon>Sternorrhyncha</taxon>
        <taxon>Psylloidea</taxon>
        <taxon>Psyllidae</taxon>
        <taxon>Diaphorininae</taxon>
        <taxon>Diaphorina</taxon>
    </lineage>
</organism>
<dbReference type="InterPro" id="IPR029731">
    <property type="entry name" value="OSGIN1/2"/>
</dbReference>
<dbReference type="Pfam" id="PF07992">
    <property type="entry name" value="Pyr_redox_2"/>
    <property type="match status" value="1"/>
</dbReference>
<evidence type="ECO:0000313" key="3">
    <source>
        <dbReference type="RefSeq" id="XP_026685216.1"/>
    </source>
</evidence>
<dbReference type="GO" id="GO:0016491">
    <property type="term" value="F:oxidoreductase activity"/>
    <property type="evidence" value="ECO:0007669"/>
    <property type="project" value="InterPro"/>
</dbReference>